<dbReference type="RefSeq" id="WP_326121582.1">
    <property type="nucleotide sequence ID" value="NZ_JARSFG010000003.1"/>
</dbReference>
<evidence type="ECO:0000259" key="2">
    <source>
        <dbReference type="Pfam" id="PF23771"/>
    </source>
</evidence>
<evidence type="ECO:0000313" key="4">
    <source>
        <dbReference type="Proteomes" id="UP001344888"/>
    </source>
</evidence>
<organism evidence="3 4">
    <name type="scientific">Metasolibacillus meyeri</name>
    <dbReference type="NCBI Taxonomy" id="1071052"/>
    <lineage>
        <taxon>Bacteria</taxon>
        <taxon>Bacillati</taxon>
        <taxon>Bacillota</taxon>
        <taxon>Bacilli</taxon>
        <taxon>Bacillales</taxon>
        <taxon>Caryophanaceae</taxon>
        <taxon>Metasolibacillus</taxon>
    </lineage>
</organism>
<dbReference type="AlphaFoldDB" id="A0AAW9NMT0"/>
<keyword evidence="4" id="KW-1185">Reference proteome</keyword>
<feature type="domain" description="DUF7168" evidence="2">
    <location>
        <begin position="58"/>
        <end position="171"/>
    </location>
</feature>
<dbReference type="InterPro" id="IPR024498">
    <property type="entry name" value="DUF2786"/>
</dbReference>
<protein>
    <submittedName>
        <fullName evidence="3">DUF2786 domain-containing protein</fullName>
    </submittedName>
</protein>
<proteinExistence type="predicted"/>
<name>A0AAW9NMT0_9BACL</name>
<sequence length="221" mass="26008">MNESIKAKIQKLLTLAKDATDEESQTAMLHARKLMLKHNIQESELISDSVNNKTVVNERIYRNKLIWWHRRLAQIIASHFRCSYYKNTVDSYQSEIRFVGLEDDVQIASMIYNFARASIHYHSKVFLLRPEIKRKWKRKHQFKNDYIEGYLAGLNRKFHEQNNSESLELAIIQDALVIQYYNSLSLTSNNIPSPKKAGDDAAWQKGYHDGQKFERGREMIE</sequence>
<dbReference type="EMBL" id="JARSFG010000003">
    <property type="protein sequence ID" value="MEC1177290.1"/>
    <property type="molecule type" value="Genomic_DNA"/>
</dbReference>
<feature type="domain" description="DUF2786" evidence="1">
    <location>
        <begin position="5"/>
        <end position="41"/>
    </location>
</feature>
<reference evidence="3 4" key="1">
    <citation type="submission" date="2023-03" db="EMBL/GenBank/DDBJ databases">
        <title>Bacillus Genome Sequencing.</title>
        <authorList>
            <person name="Dunlap C."/>
        </authorList>
    </citation>
    <scope>NUCLEOTIDE SEQUENCE [LARGE SCALE GENOMIC DNA]</scope>
    <source>
        <strain evidence="3 4">B-59205</strain>
    </source>
</reference>
<accession>A0AAW9NMT0</accession>
<dbReference type="InterPro" id="IPR055592">
    <property type="entry name" value="DUF7168"/>
</dbReference>
<dbReference type="Pfam" id="PF10979">
    <property type="entry name" value="DUF2786"/>
    <property type="match status" value="1"/>
</dbReference>
<evidence type="ECO:0000313" key="3">
    <source>
        <dbReference type="EMBL" id="MEC1177290.1"/>
    </source>
</evidence>
<evidence type="ECO:0000259" key="1">
    <source>
        <dbReference type="Pfam" id="PF10979"/>
    </source>
</evidence>
<gene>
    <name evidence="3" type="ORF">P9B03_02240</name>
</gene>
<dbReference type="Proteomes" id="UP001344888">
    <property type="component" value="Unassembled WGS sequence"/>
</dbReference>
<dbReference type="Pfam" id="PF23771">
    <property type="entry name" value="DUF7168"/>
    <property type="match status" value="1"/>
</dbReference>
<comment type="caution">
    <text evidence="3">The sequence shown here is derived from an EMBL/GenBank/DDBJ whole genome shotgun (WGS) entry which is preliminary data.</text>
</comment>